<feature type="region of interest" description="Disordered" evidence="3">
    <location>
        <begin position="393"/>
        <end position="443"/>
    </location>
</feature>
<feature type="compositionally biased region" description="Basic and acidic residues" evidence="3">
    <location>
        <begin position="776"/>
        <end position="790"/>
    </location>
</feature>
<dbReference type="PANTHER" id="PTHR13037">
    <property type="entry name" value="FORMIN"/>
    <property type="match status" value="1"/>
</dbReference>
<evidence type="ECO:0008006" key="6">
    <source>
        <dbReference type="Google" id="ProtNLM"/>
    </source>
</evidence>
<evidence type="ECO:0000256" key="3">
    <source>
        <dbReference type="SAM" id="MobiDB-lite"/>
    </source>
</evidence>
<dbReference type="OrthoDB" id="2261329at2759"/>
<feature type="compositionally biased region" description="Polar residues" evidence="3">
    <location>
        <begin position="360"/>
        <end position="377"/>
    </location>
</feature>
<dbReference type="STRING" id="930990.A0A067NC38"/>
<name>A0A067NC38_BOTB1</name>
<reference evidence="5" key="1">
    <citation type="journal article" date="2014" name="Proc. Natl. Acad. Sci. U.S.A.">
        <title>Extensive sampling of basidiomycete genomes demonstrates inadequacy of the white-rot/brown-rot paradigm for wood decay fungi.</title>
        <authorList>
            <person name="Riley R."/>
            <person name="Salamov A.A."/>
            <person name="Brown D.W."/>
            <person name="Nagy L.G."/>
            <person name="Floudas D."/>
            <person name="Held B.W."/>
            <person name="Levasseur A."/>
            <person name="Lombard V."/>
            <person name="Morin E."/>
            <person name="Otillar R."/>
            <person name="Lindquist E.A."/>
            <person name="Sun H."/>
            <person name="LaButti K.M."/>
            <person name="Schmutz J."/>
            <person name="Jabbour D."/>
            <person name="Luo H."/>
            <person name="Baker S.E."/>
            <person name="Pisabarro A.G."/>
            <person name="Walton J.D."/>
            <person name="Blanchette R.A."/>
            <person name="Henrissat B."/>
            <person name="Martin F."/>
            <person name="Cullen D."/>
            <person name="Hibbett D.S."/>
            <person name="Grigoriev I.V."/>
        </authorList>
    </citation>
    <scope>NUCLEOTIDE SEQUENCE [LARGE SCALE GENOMIC DNA]</scope>
    <source>
        <strain evidence="5">FD-172 SS1</strain>
    </source>
</reference>
<dbReference type="AlphaFoldDB" id="A0A067NC38"/>
<dbReference type="HOGENOM" id="CLU_011049_0_0_1"/>
<protein>
    <recommendedName>
        <fullName evidence="6">PH domain-containing protein</fullName>
    </recommendedName>
</protein>
<feature type="coiled-coil region" evidence="2">
    <location>
        <begin position="926"/>
        <end position="953"/>
    </location>
</feature>
<gene>
    <name evidence="4" type="ORF">BOTBODRAFT_141803</name>
</gene>
<accession>A0A067NC38</accession>
<dbReference type="EMBL" id="KL198016">
    <property type="protein sequence ID" value="KDQ21697.1"/>
    <property type="molecule type" value="Genomic_DNA"/>
</dbReference>
<feature type="region of interest" description="Disordered" evidence="3">
    <location>
        <begin position="165"/>
        <end position="186"/>
    </location>
</feature>
<feature type="compositionally biased region" description="Pro residues" evidence="3">
    <location>
        <begin position="97"/>
        <end position="107"/>
    </location>
</feature>
<keyword evidence="2" id="KW-0175">Coiled coil</keyword>
<feature type="compositionally biased region" description="Basic and acidic residues" evidence="3">
    <location>
        <begin position="58"/>
        <end position="75"/>
    </location>
</feature>
<dbReference type="PANTHER" id="PTHR13037:SF24">
    <property type="entry name" value="POLYCOMB PROTEIN PCL-RELATED"/>
    <property type="match status" value="1"/>
</dbReference>
<feature type="region of interest" description="Disordered" evidence="3">
    <location>
        <begin position="199"/>
        <end position="241"/>
    </location>
</feature>
<evidence type="ECO:0000256" key="2">
    <source>
        <dbReference type="SAM" id="Coils"/>
    </source>
</evidence>
<evidence type="ECO:0000313" key="4">
    <source>
        <dbReference type="EMBL" id="KDQ21697.1"/>
    </source>
</evidence>
<feature type="compositionally biased region" description="Polar residues" evidence="3">
    <location>
        <begin position="217"/>
        <end position="229"/>
    </location>
</feature>
<sequence>MPDYASSAASHSDRRSQLAATARAPESPRSIETLSLPTPRFERSRLSLYGSDGPSVSSEKEEDAKSAEMEMEKEPGPSQPPKPKPELPPSTETVPISPSPPPPPPSRAKPQGPKNMNAQSSSALTRPNLNERVPTAQALINYYESSAPPPASHRVQAQTNHHLRPYPIKEDPLPPLPKASQRTSPLRDSFRDLMSLFGMKGKHKSGGKKHTEVIRSGDTNGQSSTQSAQDKAKQPRDGRINGNILRHGPLLYQEQGENNIWNLCDASLELRPPKLVLYWHTPSGKPAIHTISLATCTDVSSVAANQINPLISPKSNEDYPNVFVLSFQDGRVERLSASSVKNRGSWVSATWDVILSTKQPAGQSEKSYNSGSPNSQLIPKAPLRVVNGSHVTALSSERNSAPSSVVSQSNHTPITSPRRPNNGQGQENDSAHGVSNSKSIKSLGQRSLVRERLASLKCQQAEENAEIPLDGTRSRSVIMSPRKTGSRSFARVATQAALTQNLVPSPAVLSASSEYEETDTPEQCTNFSVVERYLCQLDEAQPIGTPISRTPLHIQAPTPQRIHETSSILLPGHKDLLEPPSPNGSEHIKIPSVDTSPVQLDEETKNSLAQIAPGFQSIDKKLDRLRDDNDAGIAELGVKIDGLRHSIAESRPVPAEGVGLGLGISLLPPEPSGILDAIQSLLRTHTCDTGAVDGVLLSIRAKIEELVEQHSPLAADIALVKEKLDALMLPKDDEKEGEKEAEVEPSLSPRTITYANLGRRSPKTDVPPSDSGGANDKPKDSQAPHQDRDQPSAPSGPPVHEKIDELLELCKSLASATAAIAEKQESSDLAVSTAALPPTVPDNSAELAAILAHVEQETKAREARVQQQGDTMRYLSELNAWLEKFVNDGTNQIMAVSGKVEQLCQDLLPEQPAEPEQTSTPGGTSVRALLGEIRQLLDQKNKERDELHGLLRNLVEIVREDLRVNAEVRETLASESLCSLIERHRQEQEALLQAVARGKSPYLSEDIRGERLRFVEAMKEATTVNIQMHVNEFKKALTKEALVTTQDVGRLREERKNLEHELSDMFALKAKYSPGLESLAVYPGQHGQHLAPTPPSRDQYVGRRPLPVPTPMPHHVPQWA</sequence>
<organism evidence="4 5">
    <name type="scientific">Botryobasidium botryosum (strain FD-172 SS1)</name>
    <dbReference type="NCBI Taxonomy" id="930990"/>
    <lineage>
        <taxon>Eukaryota</taxon>
        <taxon>Fungi</taxon>
        <taxon>Dikarya</taxon>
        <taxon>Basidiomycota</taxon>
        <taxon>Agaricomycotina</taxon>
        <taxon>Agaricomycetes</taxon>
        <taxon>Cantharellales</taxon>
        <taxon>Botryobasidiaceae</taxon>
        <taxon>Botryobasidium</taxon>
    </lineage>
</organism>
<feature type="region of interest" description="Disordered" evidence="3">
    <location>
        <begin position="360"/>
        <end position="380"/>
    </location>
</feature>
<keyword evidence="5" id="KW-1185">Reference proteome</keyword>
<feature type="region of interest" description="Disordered" evidence="3">
    <location>
        <begin position="1"/>
        <end position="135"/>
    </location>
</feature>
<keyword evidence="1" id="KW-0945">Host-virus interaction</keyword>
<feature type="region of interest" description="Disordered" evidence="3">
    <location>
        <begin position="1085"/>
        <end position="1120"/>
    </location>
</feature>
<proteinExistence type="predicted"/>
<evidence type="ECO:0000313" key="5">
    <source>
        <dbReference type="Proteomes" id="UP000027195"/>
    </source>
</evidence>
<feature type="compositionally biased region" description="Low complexity" evidence="3">
    <location>
        <begin position="1"/>
        <end position="10"/>
    </location>
</feature>
<dbReference type="Proteomes" id="UP000027195">
    <property type="component" value="Unassembled WGS sequence"/>
</dbReference>
<feature type="compositionally biased region" description="Polar residues" evidence="3">
    <location>
        <begin position="114"/>
        <end position="128"/>
    </location>
</feature>
<dbReference type="CDD" id="cd00821">
    <property type="entry name" value="PH"/>
    <property type="match status" value="1"/>
</dbReference>
<feature type="region of interest" description="Disordered" evidence="3">
    <location>
        <begin position="730"/>
        <end position="800"/>
    </location>
</feature>
<feature type="compositionally biased region" description="Basic and acidic residues" evidence="3">
    <location>
        <begin position="730"/>
        <end position="742"/>
    </location>
</feature>
<feature type="compositionally biased region" description="Pro residues" evidence="3">
    <location>
        <begin position="77"/>
        <end position="88"/>
    </location>
</feature>
<feature type="compositionally biased region" description="Basic and acidic residues" evidence="3">
    <location>
        <begin position="230"/>
        <end position="239"/>
    </location>
</feature>
<dbReference type="SUPFAM" id="SSF50729">
    <property type="entry name" value="PH domain-like"/>
    <property type="match status" value="1"/>
</dbReference>
<dbReference type="InParanoid" id="A0A067NC38"/>
<evidence type="ECO:0000256" key="1">
    <source>
        <dbReference type="ARBA" id="ARBA00022581"/>
    </source>
</evidence>